<evidence type="ECO:0000313" key="4">
    <source>
        <dbReference type="Proteomes" id="UP000075604"/>
    </source>
</evidence>
<dbReference type="EMBL" id="JELX01001183">
    <property type="protein sequence ID" value="KYF59801.1"/>
    <property type="molecule type" value="Genomic_DNA"/>
</dbReference>
<protein>
    <recommendedName>
        <fullName evidence="5">Secreted protein</fullName>
    </recommendedName>
</protein>
<gene>
    <name evidence="3" type="ORF">BE04_04390</name>
</gene>
<reference evidence="3 4" key="1">
    <citation type="submission" date="2014-02" db="EMBL/GenBank/DDBJ databases">
        <title>The small core and large imbalanced accessory genome model reveals a collaborative survival strategy of Sorangium cellulosum strains in nature.</title>
        <authorList>
            <person name="Han K."/>
            <person name="Peng R."/>
            <person name="Blom J."/>
            <person name="Li Y.-Z."/>
        </authorList>
    </citation>
    <scope>NUCLEOTIDE SEQUENCE [LARGE SCALE GENOMIC DNA]</scope>
    <source>
        <strain evidence="3 4">So0157-18</strain>
    </source>
</reference>
<evidence type="ECO:0000256" key="2">
    <source>
        <dbReference type="SAM" id="SignalP"/>
    </source>
</evidence>
<name>A0A150PVK8_SORCE</name>
<comment type="caution">
    <text evidence="3">The sequence shown here is derived from an EMBL/GenBank/DDBJ whole genome shotgun (WGS) entry which is preliminary data.</text>
</comment>
<keyword evidence="2" id="KW-0732">Signal</keyword>
<feature type="region of interest" description="Disordered" evidence="1">
    <location>
        <begin position="19"/>
        <end position="43"/>
    </location>
</feature>
<evidence type="ECO:0000256" key="1">
    <source>
        <dbReference type="SAM" id="MobiDB-lite"/>
    </source>
</evidence>
<proteinExistence type="predicted"/>
<sequence>MSRAGCAVMVAVVTATAPVHADTPRSESRRETDEPQREMQQGDDMLRGELSASPLLATGLLPALAGGAAFATTFRWPSLSIAVEARMLTSLADTFEDGVLVHASLAMPTLDICGHRGVLSVCAVFDAGELQITSDPGVAIQARKAWISSIGLRAAGDWRFSDQLSLRGFVELHTNHSRPSLWVNGKEVWRVPPLSGVVGLGLALPVDAF</sequence>
<evidence type="ECO:0000313" key="3">
    <source>
        <dbReference type="EMBL" id="KYF59801.1"/>
    </source>
</evidence>
<feature type="chain" id="PRO_5007565966" description="Secreted protein" evidence="2">
    <location>
        <begin position="22"/>
        <end position="209"/>
    </location>
</feature>
<evidence type="ECO:0008006" key="5">
    <source>
        <dbReference type="Google" id="ProtNLM"/>
    </source>
</evidence>
<dbReference type="Proteomes" id="UP000075604">
    <property type="component" value="Unassembled WGS sequence"/>
</dbReference>
<dbReference type="AlphaFoldDB" id="A0A150PVK8"/>
<feature type="compositionally biased region" description="Basic and acidic residues" evidence="1">
    <location>
        <begin position="22"/>
        <end position="37"/>
    </location>
</feature>
<organism evidence="3 4">
    <name type="scientific">Sorangium cellulosum</name>
    <name type="common">Polyangium cellulosum</name>
    <dbReference type="NCBI Taxonomy" id="56"/>
    <lineage>
        <taxon>Bacteria</taxon>
        <taxon>Pseudomonadati</taxon>
        <taxon>Myxococcota</taxon>
        <taxon>Polyangia</taxon>
        <taxon>Polyangiales</taxon>
        <taxon>Polyangiaceae</taxon>
        <taxon>Sorangium</taxon>
    </lineage>
</organism>
<feature type="signal peptide" evidence="2">
    <location>
        <begin position="1"/>
        <end position="21"/>
    </location>
</feature>
<accession>A0A150PVK8</accession>